<reference evidence="1 2" key="1">
    <citation type="submission" date="2019-01" db="EMBL/GenBank/DDBJ databases">
        <title>Coherence of Microcystis species and biogeography revealed through population genomics.</title>
        <authorList>
            <person name="Perez-Carrascal O.M."/>
            <person name="Terrat Y."/>
            <person name="Giani A."/>
            <person name="Fortin N."/>
            <person name="Tromas N."/>
            <person name="Shapiro B.J."/>
        </authorList>
    </citation>
    <scope>NUCLEOTIDE SEQUENCE [LARGE SCALE GENOMIC DNA]</scope>
    <source>
        <strain evidence="1">Ma_OC_H_19870700_S124</strain>
    </source>
</reference>
<comment type="caution">
    <text evidence="1">The sequence shown here is derived from an EMBL/GenBank/DDBJ whole genome shotgun (WGS) entry which is preliminary data.</text>
</comment>
<organism evidence="1 2">
    <name type="scientific">Microcystis aeruginosa Ma_OC_H_19870700_S124</name>
    <dbReference type="NCBI Taxonomy" id="2486262"/>
    <lineage>
        <taxon>Bacteria</taxon>
        <taxon>Bacillati</taxon>
        <taxon>Cyanobacteriota</taxon>
        <taxon>Cyanophyceae</taxon>
        <taxon>Oscillatoriophycideae</taxon>
        <taxon>Chroococcales</taxon>
        <taxon>Microcystaceae</taxon>
        <taxon>Microcystis</taxon>
    </lineage>
</organism>
<evidence type="ECO:0000313" key="2">
    <source>
        <dbReference type="Proteomes" id="UP000316280"/>
    </source>
</evidence>
<protein>
    <submittedName>
        <fullName evidence="1">Uncharacterized protein</fullName>
    </submittedName>
</protein>
<dbReference type="Proteomes" id="UP000316280">
    <property type="component" value="Unassembled WGS sequence"/>
</dbReference>
<dbReference type="AlphaFoldDB" id="A0A552AKG7"/>
<proteinExistence type="predicted"/>
<accession>A0A552AKG7</accession>
<gene>
    <name evidence="1" type="ORF">EWV63_12145</name>
</gene>
<evidence type="ECO:0000313" key="1">
    <source>
        <dbReference type="EMBL" id="TRT85890.1"/>
    </source>
</evidence>
<sequence length="82" mass="9144">MRNVNLNILKFVESIDNFCLSLTNIALGVSIQEIGVSESVFRSREIGFRCWGFGVLGFWGFSSISPLPPATRTKWSPPIHNS</sequence>
<dbReference type="EMBL" id="SFBR01000101">
    <property type="protein sequence ID" value="TRT85890.1"/>
    <property type="molecule type" value="Genomic_DNA"/>
</dbReference>
<name>A0A552AKG7_MICAE</name>